<dbReference type="OrthoDB" id="5081644at2"/>
<reference evidence="1 2" key="1">
    <citation type="submission" date="2015-07" db="EMBL/GenBank/DDBJ databases">
        <title>Isolation and Genomic Characterization of a Novel Halophilic Metal-Reducing Deltaproteobacterium from the Deep Subsurface.</title>
        <authorList>
            <person name="Badalamenti J.P."/>
            <person name="Summers Z.M."/>
            <person name="Gralnick J.A."/>
            <person name="Bond D.R."/>
        </authorList>
    </citation>
    <scope>NUCLEOTIDE SEQUENCE [LARGE SCALE GENOMIC DNA]</scope>
    <source>
        <strain evidence="1 2">WTL</strain>
    </source>
</reference>
<dbReference type="PATRIC" id="fig|1603606.3.peg.2859"/>
<keyword evidence="2" id="KW-1185">Reference proteome</keyword>
<dbReference type="EMBL" id="CP010802">
    <property type="protein sequence ID" value="ALC17386.1"/>
    <property type="molecule type" value="Genomic_DNA"/>
</dbReference>
<dbReference type="AlphaFoldDB" id="A0A0M5IP11"/>
<name>A0A0M5IP11_9BACT</name>
<organism evidence="1 2">
    <name type="scientific">Desulfuromonas soudanensis</name>
    <dbReference type="NCBI Taxonomy" id="1603606"/>
    <lineage>
        <taxon>Bacteria</taxon>
        <taxon>Pseudomonadati</taxon>
        <taxon>Thermodesulfobacteriota</taxon>
        <taxon>Desulfuromonadia</taxon>
        <taxon>Desulfuromonadales</taxon>
        <taxon>Desulfuromonadaceae</taxon>
        <taxon>Desulfuromonas</taxon>
    </lineage>
</organism>
<dbReference type="Proteomes" id="UP000057158">
    <property type="component" value="Chromosome"/>
</dbReference>
<dbReference type="KEGG" id="des:DSOUD_2634"/>
<accession>A0A0M5IP11</accession>
<dbReference type="RefSeq" id="WP_053551398.1">
    <property type="nucleotide sequence ID" value="NZ_CP010802.1"/>
</dbReference>
<evidence type="ECO:0000313" key="1">
    <source>
        <dbReference type="EMBL" id="ALC17386.1"/>
    </source>
</evidence>
<gene>
    <name evidence="1" type="ORF">DSOUD_2634</name>
</gene>
<protein>
    <submittedName>
        <fullName evidence="1">Uncharacterized protein</fullName>
    </submittedName>
</protein>
<sequence length="73" mass="8600">MEKDHLEMLLEDIRGKFELVLEGHDALRTELQEFRRESNEKHDQTTFLLKKIAGDLVAHRADTEAHPAYKVRE</sequence>
<proteinExistence type="predicted"/>
<dbReference type="STRING" id="1603606.DSOUD_2634"/>
<evidence type="ECO:0000313" key="2">
    <source>
        <dbReference type="Proteomes" id="UP000057158"/>
    </source>
</evidence>